<feature type="compositionally biased region" description="Basic residues" evidence="4">
    <location>
        <begin position="684"/>
        <end position="698"/>
    </location>
</feature>
<dbReference type="GO" id="GO:0098609">
    <property type="term" value="P:cell-cell adhesion"/>
    <property type="evidence" value="ECO:0007669"/>
    <property type="project" value="TreeGrafter"/>
</dbReference>
<feature type="domain" description="PDZ" evidence="5">
    <location>
        <begin position="767"/>
        <end position="855"/>
    </location>
</feature>
<feature type="compositionally biased region" description="Polar residues" evidence="4">
    <location>
        <begin position="1412"/>
        <end position="1421"/>
    </location>
</feature>
<feature type="region of interest" description="Disordered" evidence="4">
    <location>
        <begin position="2101"/>
        <end position="2135"/>
    </location>
</feature>
<dbReference type="FunFam" id="3.80.10.10:FF:000779">
    <property type="entry name" value="Probable inactive serine/threonine-protein kinase DDB_G0278909"/>
    <property type="match status" value="1"/>
</dbReference>
<dbReference type="KEGG" id="lak:106181201"/>
<name>A0A2R2MSD6_LINAN</name>
<feature type="region of interest" description="Disordered" evidence="4">
    <location>
        <begin position="1035"/>
        <end position="1127"/>
    </location>
</feature>
<dbReference type="InterPro" id="IPR001611">
    <property type="entry name" value="Leu-rich_rpt"/>
</dbReference>
<feature type="compositionally biased region" description="Basic and acidic residues" evidence="4">
    <location>
        <begin position="652"/>
        <end position="669"/>
    </location>
</feature>
<dbReference type="CDD" id="cd06702">
    <property type="entry name" value="PDZ3_Scribble-like"/>
    <property type="match status" value="1"/>
</dbReference>
<dbReference type="Pfam" id="PF23598">
    <property type="entry name" value="LRR_14"/>
    <property type="match status" value="1"/>
</dbReference>
<proteinExistence type="predicted"/>
<evidence type="ECO:0000256" key="4">
    <source>
        <dbReference type="SAM" id="MobiDB-lite"/>
    </source>
</evidence>
<dbReference type="InterPro" id="IPR001478">
    <property type="entry name" value="PDZ"/>
</dbReference>
<dbReference type="Proteomes" id="UP000085678">
    <property type="component" value="Unplaced"/>
</dbReference>
<dbReference type="SMART" id="SM00365">
    <property type="entry name" value="LRR_SD22"/>
    <property type="match status" value="6"/>
</dbReference>
<feature type="compositionally biased region" description="Polar residues" evidence="4">
    <location>
        <begin position="1381"/>
        <end position="1392"/>
    </location>
</feature>
<feature type="domain" description="PDZ" evidence="5">
    <location>
        <begin position="1134"/>
        <end position="1224"/>
    </location>
</feature>
<evidence type="ECO:0000259" key="5">
    <source>
        <dbReference type="PROSITE" id="PS50106"/>
    </source>
</evidence>
<feature type="compositionally biased region" description="Low complexity" evidence="4">
    <location>
        <begin position="1752"/>
        <end position="1771"/>
    </location>
</feature>
<dbReference type="OrthoDB" id="2187496at2759"/>
<dbReference type="GO" id="GO:0098887">
    <property type="term" value="P:neurotransmitter receptor transport, endosome to postsynaptic membrane"/>
    <property type="evidence" value="ECO:0007669"/>
    <property type="project" value="TreeGrafter"/>
</dbReference>
<dbReference type="FunFam" id="2.30.42.10:FF:000064">
    <property type="entry name" value="protein lap4 isoform X1"/>
    <property type="match status" value="1"/>
</dbReference>
<feature type="compositionally biased region" description="Basic and acidic residues" evidence="4">
    <location>
        <begin position="703"/>
        <end position="712"/>
    </location>
</feature>
<gene>
    <name evidence="7" type="primary">LOC106181201</name>
</gene>
<feature type="compositionally biased region" description="Basic and acidic residues" evidence="4">
    <location>
        <begin position="511"/>
        <end position="521"/>
    </location>
</feature>
<dbReference type="GO" id="GO:0098968">
    <property type="term" value="P:neurotransmitter receptor transport postsynaptic membrane to endosome"/>
    <property type="evidence" value="ECO:0007669"/>
    <property type="project" value="TreeGrafter"/>
</dbReference>
<dbReference type="FunFam" id="2.30.42.10:FF:000074">
    <property type="entry name" value="protein scribble homolog isoform X2"/>
    <property type="match status" value="1"/>
</dbReference>
<feature type="compositionally biased region" description="Polar residues" evidence="4">
    <location>
        <begin position="1857"/>
        <end position="1870"/>
    </location>
</feature>
<dbReference type="InParanoid" id="A0A2R2MSD6"/>
<dbReference type="Pfam" id="PF00595">
    <property type="entry name" value="PDZ"/>
    <property type="match status" value="4"/>
</dbReference>
<dbReference type="CDD" id="cd06701">
    <property type="entry name" value="PDZ4_Scribble-like"/>
    <property type="match status" value="1"/>
</dbReference>
<keyword evidence="2" id="KW-0677">Repeat</keyword>
<keyword evidence="3" id="KW-0175">Coiled coil</keyword>
<feature type="region of interest" description="Disordered" evidence="4">
    <location>
        <begin position="511"/>
        <end position="745"/>
    </location>
</feature>
<dbReference type="GO" id="GO:0045211">
    <property type="term" value="C:postsynaptic membrane"/>
    <property type="evidence" value="ECO:0007669"/>
    <property type="project" value="TreeGrafter"/>
</dbReference>
<dbReference type="SMART" id="SM00369">
    <property type="entry name" value="LRR_TYP"/>
    <property type="match status" value="12"/>
</dbReference>
<sequence length="2204" mass="241882">MANMLKCIPLFRACNRQVEYIDRRHCSLTAVPDDVLRYTRSLEELLLDANQLRDLPRGFYRLTQLRKIGLSDNEIGRLPPDIANLVNLQELDISRNDIMEIPENIKFCKNLQVADFSSNPISRLPDGFTQLRNLTHLGLNDVSLARLPPDIGSLSNLISLELRENLLKFLPSSLSFLVKLECLDLGSNELEELPENIGTLPNLQELWLDCNELLDLPPEIGQLKKLTQLDVSENKLEFLPEEIGGLQNLTDLFLSQNCLENLPEGIGRLKKLSILKVDQNRLLVLTTQIGNCESLQELILTENLLSELPLSLGKLKNLTNLNVDRNRLTEMPKEVGRCSKLGVLSMRDNRVGRLPQEIGNLKDLHVLDVSGNRLEYLPITIAQCNLKAIWMSENQAQPMLKFQTDVDEVTGQKVLTCFLLPQQAYHTESMENLLKGSVQTEDDRSLSWMEKTRDSVRFAGESSEEEPEEEDDDSESHFVRHNTPHPKDLKARHAKLFEAVTVKGKIDGHIIPKGEDKKKEGSFVPQRDSTVSWTEEEFEAPRPTVKSPTKPTKVAMPIPPPLKTEHKYEKKDASPTYHKEDKKVIFTEEKPSSPTEHVPAEKPKVVEVSPPPKVHEPPQPSPKVVTVTQVTTVIPQDTEMAEAEEEEDQTDATERRDDDDSDEFTERHVAFLPDADEVPDKDHRLRRRDTPHHLKNKRINMASKEDAEEKVRQILAQAAAQKNSPSTPENPPSQELGEEDEENQMPPSILASKEQPVPMEVAEEEVQIRIERQPGQGLGISIAGGKGSTPFKGDDENVFISKVTPDGPSEAAGIKVGDKLISVNNINLLNAFHHEAVEALKKSGTTVTMVIAREVLVPSEPSWRDFYDHKQKVVPNSERKRRGSGNSVTFAPEPEMEIHAETLTVNLVRDDNGLGFSIAGGKGTAPAYRGGNEAIYISRITEGGAADRDGQLMVGDRILSINNVDVSDARHDQVVSMLTTMPDHITLVVYREQLIVKEPDLEKFKREQQEQNKVVSAEPPLTPQEAITVQTTVEATNKISPPSPNRVQQPPSPAKVSPTAPKVQPPSPVHIAPPVAQPRQKNFASTPVRPESPPVNVVQTVNVSPVASPKSPSAVVNHAPSNRPNELVPYSREDVHIQKAGGPLGLSIVGGSDHSSHPFDVEKPGVFVSKIVPEGAAAKTGKLRIGDRIIAVNGKDIQSASHQEAVMSLIAPVQEIVLTVQHDPPPPGLQELHIDKGPGEKLGMSIKGGARSHPGNPLDKTDEGIFISKINNNGAIGRDGRLKLGQRLLEVNGQSLLGVSHVEAVRALRSVGDHLTVLICDGYDPVLVEQMMPAAGMTPNSLSSSVSSLDRDDEESALIRQERMRREREEQTRRMEKETKATSPRSTSTSGIPQFRPALKVHEQSKSPSPPERSTSLSSTGIPKLVSPPGDASAQGQRSGLPRPAVVSPSQNVGAPQKTNIPKPQEYGGGRQPTSAANQGPIEIVFSGKSSIPRLSVGGSQPSRPQGQSSVEVVTIPTPKTSGIATPVSAAPVAAASVPTSNVTVTTSTTTSFSTRPPTAVKPPVFRKPEVSAKPVVHQKPSVPKVVTKVPASYVTNDRWGDIKFAEEDDEDEDRKMVISAPVVPQQTQNSFATVTVSSPGATSPKSRIPSLSSFQPISPKSPTAPPVGQQTGLPSTVQNSNNNNMATPTKIAPPRGAFVANRASPSAPSQIPAPRSQIAPRFTRPRPFQPPPTAPKSKIPTFASKGELQQTSNKATTVTTTASTIGSTSTFLSYQGRPPRTAYTGIPTRSSYQQSTTVETSAVKADKPAVISSNTSSTVTSTTLITTTNQEQGQGQEVPPKKIPPPVPEKKWKRSSVASSCDSMQSSVLSIEGNDSNDEMVDPVKQSRVPSGMTSKRRSLADAEEPTSPHRKSEVSNMEKLPFSAKKKYFEEEIEHQGQTQPAEEKKFSFLTPDEIQKIKLEEEKKMLSMSQEELISYMKDQGQTTPEQKDMNQVLSSFKFSSPTEGCVRTAKAEKRLQEKLKRDGVESPSDRALSPAELRLQEAEKRAAWRKARMKSLEEDAMRAQAVIGKMKEMSEQDAKAEASKLVAVDINVEENGEANGHNEHASHVASNMGTNTSVSNESLPTSANQKTLVIVQHEADKKVKETSRVIGENVRRKTEEYFDEETGKVQFRTVEYVEKTIEHEVETRTQQICQLELQDK</sequence>
<feature type="compositionally biased region" description="Polar residues" evidence="4">
    <location>
        <begin position="1635"/>
        <end position="1662"/>
    </location>
</feature>
<dbReference type="CDD" id="cd06704">
    <property type="entry name" value="PDZ1_Scribble-like"/>
    <property type="match status" value="1"/>
</dbReference>
<dbReference type="PROSITE" id="PS50106">
    <property type="entry name" value="PDZ"/>
    <property type="match status" value="4"/>
</dbReference>
<dbReference type="RefSeq" id="XP_023932912.1">
    <property type="nucleotide sequence ID" value="XM_024077144.1"/>
</dbReference>
<feature type="compositionally biased region" description="Low complexity" evidence="4">
    <location>
        <begin position="1094"/>
        <end position="1117"/>
    </location>
</feature>
<dbReference type="InterPro" id="IPR036034">
    <property type="entry name" value="PDZ_sf"/>
</dbReference>
<feature type="domain" description="PDZ" evidence="5">
    <location>
        <begin position="904"/>
        <end position="993"/>
    </location>
</feature>
<feature type="compositionally biased region" description="Low complexity" evidence="4">
    <location>
        <begin position="622"/>
        <end position="638"/>
    </location>
</feature>
<dbReference type="Pfam" id="PF13855">
    <property type="entry name" value="LRR_8"/>
    <property type="match status" value="1"/>
</dbReference>
<feature type="compositionally biased region" description="Basic and acidic residues" evidence="4">
    <location>
        <begin position="563"/>
        <end position="591"/>
    </location>
</feature>
<evidence type="ECO:0000256" key="2">
    <source>
        <dbReference type="ARBA" id="ARBA00022737"/>
    </source>
</evidence>
<evidence type="ECO:0000256" key="3">
    <source>
        <dbReference type="SAM" id="Coils"/>
    </source>
</evidence>
<feature type="compositionally biased region" description="Polar residues" evidence="4">
    <location>
        <begin position="2112"/>
        <end position="2135"/>
    </location>
</feature>
<dbReference type="SMART" id="SM00228">
    <property type="entry name" value="PDZ"/>
    <property type="match status" value="4"/>
</dbReference>
<feature type="coiled-coil region" evidence="3">
    <location>
        <begin position="2043"/>
        <end position="2077"/>
    </location>
</feature>
<dbReference type="FunFam" id="3.80.10.10:FF:000338">
    <property type="entry name" value="protein scribble homolog isoform X12"/>
    <property type="match status" value="1"/>
</dbReference>
<feature type="compositionally biased region" description="Low complexity" evidence="4">
    <location>
        <begin position="1811"/>
        <end position="1838"/>
    </location>
</feature>
<feature type="compositionally biased region" description="Acidic residues" evidence="4">
    <location>
        <begin position="462"/>
        <end position="474"/>
    </location>
</feature>
<protein>
    <submittedName>
        <fullName evidence="7">Protein scribble homolog</fullName>
    </submittedName>
</protein>
<feature type="compositionally biased region" description="Polar residues" evidence="4">
    <location>
        <begin position="1448"/>
        <end position="1462"/>
    </location>
</feature>
<dbReference type="InterPro" id="IPR003591">
    <property type="entry name" value="Leu-rich_rpt_typical-subtyp"/>
</dbReference>
<dbReference type="SMART" id="SM00364">
    <property type="entry name" value="LRR_BAC"/>
    <property type="match status" value="9"/>
</dbReference>
<dbReference type="GO" id="GO:0005912">
    <property type="term" value="C:adherens junction"/>
    <property type="evidence" value="ECO:0007669"/>
    <property type="project" value="TreeGrafter"/>
</dbReference>
<feature type="region of interest" description="Disordered" evidence="4">
    <location>
        <begin position="1635"/>
        <end position="1921"/>
    </location>
</feature>
<keyword evidence="1" id="KW-0433">Leucine-rich repeat</keyword>
<organism evidence="6 7">
    <name type="scientific">Lingula anatina</name>
    <name type="common">Brachiopod</name>
    <name type="synonym">Lingula unguis</name>
    <dbReference type="NCBI Taxonomy" id="7574"/>
    <lineage>
        <taxon>Eukaryota</taxon>
        <taxon>Metazoa</taxon>
        <taxon>Spiralia</taxon>
        <taxon>Lophotrochozoa</taxon>
        <taxon>Brachiopoda</taxon>
        <taxon>Linguliformea</taxon>
        <taxon>Lingulata</taxon>
        <taxon>Lingulida</taxon>
        <taxon>Linguloidea</taxon>
        <taxon>Lingulidae</taxon>
        <taxon>Lingula</taxon>
    </lineage>
</organism>
<feature type="domain" description="PDZ" evidence="5">
    <location>
        <begin position="1231"/>
        <end position="1319"/>
    </location>
</feature>
<feature type="compositionally biased region" description="Polar residues" evidence="4">
    <location>
        <begin position="1669"/>
        <end position="1688"/>
    </location>
</feature>
<reference evidence="7" key="1">
    <citation type="journal article" date="2015" name="Nat. Commun.">
        <title>The Lingula genome provides insights into brachiopod evolution and the origin of phosphate biomineralization.</title>
        <authorList>
            <person name="Luo Y.J."/>
            <person name="Takeuchi T."/>
            <person name="Koyanagi R."/>
            <person name="Yamada L."/>
            <person name="Kanda M."/>
            <person name="Khalturina M."/>
            <person name="Fujie M."/>
            <person name="Yamasaki S.I."/>
            <person name="Endo K."/>
            <person name="Satoh N."/>
        </authorList>
    </citation>
    <scope>NUCLEOTIDE SEQUENCE</scope>
</reference>
<evidence type="ECO:0000313" key="6">
    <source>
        <dbReference type="Proteomes" id="UP000085678"/>
    </source>
</evidence>
<reference evidence="7" key="2">
    <citation type="submission" date="2025-08" db="UniProtKB">
        <authorList>
            <consortium name="RefSeq"/>
        </authorList>
    </citation>
    <scope>IDENTIFICATION</scope>
</reference>
<dbReference type="GO" id="GO:0014069">
    <property type="term" value="C:postsynaptic density"/>
    <property type="evidence" value="ECO:0007669"/>
    <property type="project" value="TreeGrafter"/>
</dbReference>
<dbReference type="InterPro" id="IPR050614">
    <property type="entry name" value="Synaptic_Scaffolding_LAP-MAGUK"/>
</dbReference>
<feature type="compositionally biased region" description="Acidic residues" evidence="4">
    <location>
        <begin position="639"/>
        <end position="651"/>
    </location>
</feature>
<dbReference type="SUPFAM" id="SSF50156">
    <property type="entry name" value="PDZ domain-like"/>
    <property type="match status" value="4"/>
</dbReference>
<feature type="compositionally biased region" description="Low complexity" evidence="4">
    <location>
        <begin position="1496"/>
        <end position="1511"/>
    </location>
</feature>
<dbReference type="Gene3D" id="3.80.10.10">
    <property type="entry name" value="Ribonuclease Inhibitor"/>
    <property type="match status" value="3"/>
</dbReference>
<dbReference type="InterPro" id="IPR032675">
    <property type="entry name" value="LRR_dom_sf"/>
</dbReference>
<feature type="compositionally biased region" description="Basic and acidic residues" evidence="4">
    <location>
        <begin position="1360"/>
        <end position="1380"/>
    </location>
</feature>
<feature type="compositionally biased region" description="Polar residues" evidence="4">
    <location>
        <begin position="1788"/>
        <end position="1801"/>
    </location>
</feature>
<dbReference type="PROSITE" id="PS51450">
    <property type="entry name" value="LRR"/>
    <property type="match status" value="4"/>
</dbReference>
<accession>A0A2R2MSD6</accession>
<evidence type="ECO:0000313" key="7">
    <source>
        <dbReference type="RefSeq" id="XP_023932912.1"/>
    </source>
</evidence>
<feature type="compositionally biased region" description="Pro residues" evidence="4">
    <location>
        <begin position="609"/>
        <end position="621"/>
    </location>
</feature>
<feature type="compositionally biased region" description="Basic and acidic residues" evidence="4">
    <location>
        <begin position="441"/>
        <end position="456"/>
    </location>
</feature>
<feature type="region of interest" description="Disordered" evidence="4">
    <location>
        <begin position="2022"/>
        <end position="2041"/>
    </location>
</feature>
<dbReference type="GO" id="GO:0045197">
    <property type="term" value="P:establishment or maintenance of epithelial cell apical/basal polarity"/>
    <property type="evidence" value="ECO:0007669"/>
    <property type="project" value="TreeGrafter"/>
</dbReference>
<dbReference type="GO" id="GO:0043113">
    <property type="term" value="P:receptor clustering"/>
    <property type="evidence" value="ECO:0007669"/>
    <property type="project" value="TreeGrafter"/>
</dbReference>
<feature type="compositionally biased region" description="Basic and acidic residues" evidence="4">
    <location>
        <begin position="2022"/>
        <end position="2032"/>
    </location>
</feature>
<dbReference type="GeneID" id="106181201"/>
<dbReference type="SUPFAM" id="SSF52058">
    <property type="entry name" value="L domain-like"/>
    <property type="match status" value="2"/>
</dbReference>
<dbReference type="PANTHER" id="PTHR23119:SF44">
    <property type="entry name" value="PROTEIN LAP4"/>
    <property type="match status" value="1"/>
</dbReference>
<dbReference type="PANTHER" id="PTHR23119">
    <property type="entry name" value="DISCS LARGE"/>
    <property type="match status" value="1"/>
</dbReference>
<dbReference type="FunCoup" id="A0A2R2MSD6">
    <property type="interactions" value="1031"/>
</dbReference>
<dbReference type="STRING" id="7574.A0A2R2MSD6"/>
<feature type="region of interest" description="Disordered" evidence="4">
    <location>
        <begin position="436"/>
        <end position="491"/>
    </location>
</feature>
<feature type="compositionally biased region" description="Polar residues" evidence="4">
    <location>
        <begin position="1035"/>
        <end position="1049"/>
    </location>
</feature>
<dbReference type="Gene3D" id="2.30.42.10">
    <property type="match status" value="4"/>
</dbReference>
<dbReference type="GO" id="GO:0019901">
    <property type="term" value="F:protein kinase binding"/>
    <property type="evidence" value="ECO:0007669"/>
    <property type="project" value="TreeGrafter"/>
</dbReference>
<dbReference type="InterPro" id="IPR055414">
    <property type="entry name" value="LRR_R13L4/SHOC2-like"/>
</dbReference>
<feature type="region of interest" description="Disordered" evidence="4">
    <location>
        <begin position="1338"/>
        <end position="1511"/>
    </location>
</feature>
<evidence type="ECO:0000256" key="1">
    <source>
        <dbReference type="ARBA" id="ARBA00022614"/>
    </source>
</evidence>
<keyword evidence="6" id="KW-1185">Reference proteome</keyword>
<dbReference type="GO" id="GO:0016323">
    <property type="term" value="C:basolateral plasma membrane"/>
    <property type="evidence" value="ECO:0007669"/>
    <property type="project" value="TreeGrafter"/>
</dbReference>
<dbReference type="CDD" id="cd06703">
    <property type="entry name" value="PDZ2_Scribble-like"/>
    <property type="match status" value="1"/>
</dbReference>
<feature type="compositionally biased region" description="Low complexity" evidence="4">
    <location>
        <begin position="1703"/>
        <end position="1727"/>
    </location>
</feature>